<protein>
    <recommendedName>
        <fullName evidence="5">DUF171-domain-containing protein</fullName>
    </recommendedName>
</protein>
<dbReference type="PANTHER" id="PTHR12150">
    <property type="entry name" value="CLASS IV SAM-BINDING METHYLTRANSFERASE-RELATED"/>
    <property type="match status" value="1"/>
</dbReference>
<dbReference type="SUPFAM" id="SSF50249">
    <property type="entry name" value="Nucleic acid-binding proteins"/>
    <property type="match status" value="1"/>
</dbReference>
<dbReference type="InterPro" id="IPR029026">
    <property type="entry name" value="tRNA_m1G_MTases_N"/>
</dbReference>
<dbReference type="InterPro" id="IPR012340">
    <property type="entry name" value="NA-bd_OB-fold"/>
</dbReference>
<comment type="similarity">
    <text evidence="1">Belongs to the class IV-like SAM-binding methyltransferase superfamily.</text>
</comment>
<dbReference type="InterPro" id="IPR029028">
    <property type="entry name" value="Alpha/beta_knot_MTases"/>
</dbReference>
<dbReference type="Gene3D" id="2.40.50.140">
    <property type="entry name" value="Nucleic acid-binding proteins"/>
    <property type="match status" value="1"/>
</dbReference>
<keyword evidence="4" id="KW-1185">Reference proteome</keyword>
<dbReference type="Pfam" id="PF02598">
    <property type="entry name" value="Methyltrn_RNA_3"/>
    <property type="match status" value="1"/>
</dbReference>
<dbReference type="Gene3D" id="3.40.1280.10">
    <property type="match status" value="1"/>
</dbReference>
<dbReference type="InterPro" id="IPR003750">
    <property type="entry name" value="Put_MeTrfase-C9orf114-like"/>
</dbReference>
<evidence type="ECO:0000313" key="3">
    <source>
        <dbReference type="EMBL" id="RYO82825.1"/>
    </source>
</evidence>
<evidence type="ECO:0000313" key="4">
    <source>
        <dbReference type="Proteomes" id="UP000294003"/>
    </source>
</evidence>
<proteinExistence type="inferred from homology"/>
<dbReference type="SUPFAM" id="SSF75217">
    <property type="entry name" value="alpha/beta knot"/>
    <property type="match status" value="1"/>
</dbReference>
<evidence type="ECO:0008006" key="5">
    <source>
        <dbReference type="Google" id="ProtNLM"/>
    </source>
</evidence>
<dbReference type="CDD" id="cd18086">
    <property type="entry name" value="HsC9orf114-like"/>
    <property type="match status" value="1"/>
</dbReference>
<comment type="caution">
    <text evidence="3">The sequence shown here is derived from an EMBL/GenBank/DDBJ whole genome shotgun (WGS) entry which is preliminary data.</text>
</comment>
<reference evidence="3 4" key="1">
    <citation type="submission" date="2018-06" db="EMBL/GenBank/DDBJ databases">
        <title>Complete Genomes of Monosporascus.</title>
        <authorList>
            <person name="Robinson A.J."/>
            <person name="Natvig D.O."/>
        </authorList>
    </citation>
    <scope>NUCLEOTIDE SEQUENCE [LARGE SCALE GENOMIC DNA]</scope>
    <source>
        <strain evidence="3 4">CBS 609.92</strain>
    </source>
</reference>
<gene>
    <name evidence="3" type="ORF">DL762_006421</name>
</gene>
<evidence type="ECO:0000256" key="2">
    <source>
        <dbReference type="SAM" id="MobiDB-lite"/>
    </source>
</evidence>
<evidence type="ECO:0000256" key="1">
    <source>
        <dbReference type="ARBA" id="ARBA00009841"/>
    </source>
</evidence>
<accession>A0ABY0H2Z7</accession>
<name>A0ABY0H2Z7_9PEZI</name>
<feature type="region of interest" description="Disordered" evidence="2">
    <location>
        <begin position="1"/>
        <end position="20"/>
    </location>
</feature>
<dbReference type="PANTHER" id="PTHR12150:SF13">
    <property type="entry name" value="METHYLTRANSFERASE C9ORF114-RELATED"/>
    <property type="match status" value="1"/>
</dbReference>
<organism evidence="3 4">
    <name type="scientific">Monosporascus cannonballus</name>
    <dbReference type="NCBI Taxonomy" id="155416"/>
    <lineage>
        <taxon>Eukaryota</taxon>
        <taxon>Fungi</taxon>
        <taxon>Dikarya</taxon>
        <taxon>Ascomycota</taxon>
        <taxon>Pezizomycotina</taxon>
        <taxon>Sordariomycetes</taxon>
        <taxon>Xylariomycetidae</taxon>
        <taxon>Xylariales</taxon>
        <taxon>Xylariales incertae sedis</taxon>
        <taxon>Monosporascus</taxon>
    </lineage>
</organism>
<sequence>MNAQKRRLNENGGYVDTSKPTAFFQPTGGRDWTVSVAVPGSILSTCKRDDQRTNVVSHLARALAAFSIDEVVVFDDSHPDTRPRNVDPAGYTGDVDPCGYLDHLLQYLEMPPFMRKTLLPIHPNLKQAGLMPSLDIPSHPHPSDWLPYCEGVTLSGATESGSGTLVDVGRKNPVTISHDVPPKTRITVKIDLNDPFLGEPVDPAAPRTEAGYYWGYSVRRCKSLAAIFEESPFDGGYDFSIGTSERGVPIAEAFPERRVRRGETNFSHLLIVFGGPRGLENAAENDPELNGMGIVKGRTKELFDHWINILPGQGSRTIRTDEALFIDTSSSKVDHPETQNANQTTIKQDNTMASREAPRDLRDVAMAAVSLDSSNVLAPRNPATEDDGLLEEDAAKGLVLLTKGHGPDPRQESDAMLDGPTPEEPEVGEAGFPDPEKLLCKVCGNNERVKFPSGTKTRCRKCYRANNARAKRLRRAARVASGQCEVAGCHRLSDPGVLMCSIDRQKQSETKKKLRAAQRSARIPTDTQWRRAARIENNLCPRFGNHPPSPGLHMYDEAQEGPNYEQLEELRREYLSRILFGLG</sequence>
<feature type="region of interest" description="Disordered" evidence="2">
    <location>
        <begin position="402"/>
        <end position="432"/>
    </location>
</feature>
<dbReference type="EMBL" id="QJNS01000204">
    <property type="protein sequence ID" value="RYO82825.1"/>
    <property type="molecule type" value="Genomic_DNA"/>
</dbReference>
<dbReference type="Proteomes" id="UP000294003">
    <property type="component" value="Unassembled WGS sequence"/>
</dbReference>